<dbReference type="Proteomes" id="UP001551695">
    <property type="component" value="Unassembled WGS sequence"/>
</dbReference>
<reference evidence="1 2" key="1">
    <citation type="submission" date="2024-06" db="EMBL/GenBank/DDBJ databases">
        <title>The Natural Products Discovery Center: Release of the First 8490 Sequenced Strains for Exploring Actinobacteria Biosynthetic Diversity.</title>
        <authorList>
            <person name="Kalkreuter E."/>
            <person name="Kautsar S.A."/>
            <person name="Yang D."/>
            <person name="Bader C.D."/>
            <person name="Teijaro C.N."/>
            <person name="Fluegel L."/>
            <person name="Davis C.M."/>
            <person name="Simpson J.R."/>
            <person name="Lauterbach L."/>
            <person name="Steele A.D."/>
            <person name="Gui C."/>
            <person name="Meng S."/>
            <person name="Li G."/>
            <person name="Viehrig K."/>
            <person name="Ye F."/>
            <person name="Su P."/>
            <person name="Kiefer A.F."/>
            <person name="Nichols A."/>
            <person name="Cepeda A.J."/>
            <person name="Yan W."/>
            <person name="Fan B."/>
            <person name="Jiang Y."/>
            <person name="Adhikari A."/>
            <person name="Zheng C.-J."/>
            <person name="Schuster L."/>
            <person name="Cowan T.M."/>
            <person name="Smanski M.J."/>
            <person name="Chevrette M.G."/>
            <person name="De Carvalho L.P.S."/>
            <person name="Shen B."/>
        </authorList>
    </citation>
    <scope>NUCLEOTIDE SEQUENCE [LARGE SCALE GENOMIC DNA]</scope>
    <source>
        <strain evidence="1 2">NPDC050403</strain>
    </source>
</reference>
<proteinExistence type="predicted"/>
<evidence type="ECO:0000313" key="2">
    <source>
        <dbReference type="Proteomes" id="UP001551695"/>
    </source>
</evidence>
<name>A0ABV3G146_9NOCA</name>
<accession>A0ABV3G146</accession>
<sequence>MVTKRYDLTPTTQALPYPPSTVFDTDGNFLVVGWIPASAPDGSVRSDWGRAVVGADSPLPEFGELSPYRVVRELPERLSDGDAALVLHTLPVPLPADNYPVVLAPDAAPAAPPRPSYPLHSVPVPHLRAQDGWKITEPITLAAWLAARGRLDVSVSDDGRRGEFRFEFDGLIPNSLYTVMAWRAWDRDPDAPSRPGPLGVPNTFVTDSDGAATYRADLPNPFPDPALPDSNRVVGVVVLWHSYQRSYGGAVGQLGFGGDIHAQLTVPSPVFDEFRTHP</sequence>
<comment type="caution">
    <text evidence="1">The sequence shown here is derived from an EMBL/GenBank/DDBJ whole genome shotgun (WGS) entry which is preliminary data.</text>
</comment>
<dbReference type="EMBL" id="JBFAKC010000015">
    <property type="protein sequence ID" value="MEV0711398.1"/>
    <property type="molecule type" value="Genomic_DNA"/>
</dbReference>
<evidence type="ECO:0000313" key="1">
    <source>
        <dbReference type="EMBL" id="MEV0711398.1"/>
    </source>
</evidence>
<keyword evidence="2" id="KW-1185">Reference proteome</keyword>
<protein>
    <submittedName>
        <fullName evidence="1">Uncharacterized protein</fullName>
    </submittedName>
</protein>
<dbReference type="RefSeq" id="WP_357787753.1">
    <property type="nucleotide sequence ID" value="NZ_JBFAKC010000015.1"/>
</dbReference>
<gene>
    <name evidence="1" type="ORF">AB0I48_27915</name>
</gene>
<organism evidence="1 2">
    <name type="scientific">Nocardia aurea</name>
    <dbReference type="NCBI Taxonomy" id="2144174"/>
    <lineage>
        <taxon>Bacteria</taxon>
        <taxon>Bacillati</taxon>
        <taxon>Actinomycetota</taxon>
        <taxon>Actinomycetes</taxon>
        <taxon>Mycobacteriales</taxon>
        <taxon>Nocardiaceae</taxon>
        <taxon>Nocardia</taxon>
    </lineage>
</organism>